<feature type="domain" description="Phosphogluconate dehydrogenase NAD-binding putative C-terminal" evidence="2">
    <location>
        <begin position="182"/>
        <end position="250"/>
    </location>
</feature>
<accession>A0A8T5UZ03</accession>
<evidence type="ECO:0000313" key="3">
    <source>
        <dbReference type="EMBL" id="MBZ2164645.1"/>
    </source>
</evidence>
<proteinExistence type="predicted"/>
<dbReference type="InterPro" id="IPR015814">
    <property type="entry name" value="Pgluconate_DH_NAD-bd_C"/>
</dbReference>
<dbReference type="Pfam" id="PF09130">
    <property type="entry name" value="DUF1932"/>
    <property type="match status" value="1"/>
</dbReference>
<dbReference type="SUPFAM" id="SSF51735">
    <property type="entry name" value="NAD(P)-binding Rossmann-fold domains"/>
    <property type="match status" value="1"/>
</dbReference>
<evidence type="ECO:0000259" key="1">
    <source>
        <dbReference type="Pfam" id="PF03807"/>
    </source>
</evidence>
<dbReference type="InterPro" id="IPR028939">
    <property type="entry name" value="P5C_Rdtase_cat_N"/>
</dbReference>
<protein>
    <submittedName>
        <fullName evidence="3">DUF1932 domain-containing protein</fullName>
    </submittedName>
</protein>
<dbReference type="InterPro" id="IPR008927">
    <property type="entry name" value="6-PGluconate_DH-like_C_sf"/>
</dbReference>
<dbReference type="EMBL" id="JAIOUQ010000003">
    <property type="protein sequence ID" value="MBZ2164645.1"/>
    <property type="molecule type" value="Genomic_DNA"/>
</dbReference>
<dbReference type="InterPro" id="IPR036291">
    <property type="entry name" value="NAD(P)-bd_dom_sf"/>
</dbReference>
<dbReference type="Gene3D" id="3.40.50.720">
    <property type="entry name" value="NAD(P)-binding Rossmann-like Domain"/>
    <property type="match status" value="1"/>
</dbReference>
<evidence type="ECO:0000259" key="2">
    <source>
        <dbReference type="Pfam" id="PF09130"/>
    </source>
</evidence>
<dbReference type="Gene3D" id="1.10.1040.10">
    <property type="entry name" value="N-(1-d-carboxylethyl)-l-norvaline Dehydrogenase, domain 2"/>
    <property type="match status" value="1"/>
</dbReference>
<dbReference type="AlphaFoldDB" id="A0A8T5UZ03"/>
<dbReference type="RefSeq" id="WP_223790332.1">
    <property type="nucleotide sequence ID" value="NZ_JAIOUQ010000003.1"/>
</dbReference>
<reference evidence="4" key="1">
    <citation type="journal article" date="2022" name="Microbiol. Resour. Announc.">
        <title>Draft Genome Sequence of a Methanogenic Archaeon from West Spitsbergen Permafrost.</title>
        <authorList>
            <person name="Trubitsyn V."/>
            <person name="Rivkina E."/>
            <person name="Shcherbakova V."/>
        </authorList>
    </citation>
    <scope>NUCLEOTIDE SEQUENCE [LARGE SCALE GENOMIC DNA]</scope>
    <source>
        <strain evidence="4">VT</strain>
    </source>
</reference>
<dbReference type="InterPro" id="IPR013328">
    <property type="entry name" value="6PGD_dom2"/>
</dbReference>
<dbReference type="Pfam" id="PF03807">
    <property type="entry name" value="F420_oxidored"/>
    <property type="match status" value="1"/>
</dbReference>
<dbReference type="SUPFAM" id="SSF48179">
    <property type="entry name" value="6-phosphogluconate dehydrogenase C-terminal domain-like"/>
    <property type="match status" value="1"/>
</dbReference>
<organism evidence="3 4">
    <name type="scientific">Methanobacterium spitsbergense</name>
    <dbReference type="NCBI Taxonomy" id="2874285"/>
    <lineage>
        <taxon>Archaea</taxon>
        <taxon>Methanobacteriati</taxon>
        <taxon>Methanobacteriota</taxon>
        <taxon>Methanomada group</taxon>
        <taxon>Methanobacteria</taxon>
        <taxon>Methanobacteriales</taxon>
        <taxon>Methanobacteriaceae</taxon>
        <taxon>Methanobacterium</taxon>
    </lineage>
</organism>
<evidence type="ECO:0000313" key="4">
    <source>
        <dbReference type="Proteomes" id="UP000825933"/>
    </source>
</evidence>
<keyword evidence="4" id="KW-1185">Reference proteome</keyword>
<feature type="domain" description="Pyrroline-5-carboxylate reductase catalytic N-terminal" evidence="1">
    <location>
        <begin position="2"/>
        <end position="91"/>
    </location>
</feature>
<gene>
    <name evidence="3" type="ORF">K8N75_01065</name>
</gene>
<sequence length="275" mass="30333">MKVGFIGFGEVASTLSQGLMENGADVYTCILGRGTRTKEMAKKTKVKLYNSYRMLAERSDILISSVVPSNAIDVAEMVGKYSKGIYVDMNNVSPKTVRKTLGMIKNGKTVDAAIIGSVLKNGINVKVIASGAFAEAFAELEDYGMNITVVGDENGQASGIKLLRSAYTKGVSALLFESIYHAYKMGIDKEVLNYISETEGQDFTDSSISRIISAAFHAERRSEEMIEVVEMLSEKQNPIMSKATAEFFRNLSKNIKRHENRPDNYIEVFNLLSED</sequence>
<name>A0A8T5UZ03_9EURY</name>
<dbReference type="Proteomes" id="UP000825933">
    <property type="component" value="Unassembled WGS sequence"/>
</dbReference>
<comment type="caution">
    <text evidence="3">The sequence shown here is derived from an EMBL/GenBank/DDBJ whole genome shotgun (WGS) entry which is preliminary data.</text>
</comment>